<reference evidence="2" key="1">
    <citation type="submission" date="2021-11" db="EMBL/GenBank/DDBJ databases">
        <title>Genome sequence.</title>
        <authorList>
            <person name="Sun Q."/>
        </authorList>
    </citation>
    <scope>NUCLEOTIDE SEQUENCE</scope>
    <source>
        <strain evidence="2">JC740</strain>
    </source>
</reference>
<proteinExistence type="predicted"/>
<dbReference type="RefSeq" id="WP_230276295.1">
    <property type="nucleotide sequence ID" value="NZ_JAJKFW010000057.1"/>
</dbReference>
<comment type="caution">
    <text evidence="2">The sequence shown here is derived from an EMBL/GenBank/DDBJ whole genome shotgun (WGS) entry which is preliminary data.</text>
</comment>
<evidence type="ECO:0000313" key="2">
    <source>
        <dbReference type="EMBL" id="MCC9644578.1"/>
    </source>
</evidence>
<protein>
    <submittedName>
        <fullName evidence="2">Uncharacterized protein</fullName>
    </submittedName>
</protein>
<feature type="transmembrane region" description="Helical" evidence="1">
    <location>
        <begin position="38"/>
        <end position="59"/>
    </location>
</feature>
<dbReference type="EMBL" id="JAJKFW010000057">
    <property type="protein sequence ID" value="MCC9644578.1"/>
    <property type="molecule type" value="Genomic_DNA"/>
</dbReference>
<keyword evidence="1" id="KW-0812">Transmembrane</keyword>
<accession>A0ABS8NP67</accession>
<sequence length="144" mass="16646">MQDWNDNYTMLTVLMNVTRMEDLAPQYQRVAEESSMPWVWIVVGAIVTLSIIGGLIWNVRFREPEVPTSDALTMELCRAHQLPIYHRGLMDRLATAAKLGHTAELFLSPTHFDAAVERGKTNMRLRRHHQIWLGQIRRSIFCAD</sequence>
<evidence type="ECO:0000256" key="1">
    <source>
        <dbReference type="SAM" id="Phobius"/>
    </source>
</evidence>
<keyword evidence="3" id="KW-1185">Reference proteome</keyword>
<keyword evidence="1" id="KW-0472">Membrane</keyword>
<organism evidence="2 3">
    <name type="scientific">Rhodopirellula halodulae</name>
    <dbReference type="NCBI Taxonomy" id="2894198"/>
    <lineage>
        <taxon>Bacteria</taxon>
        <taxon>Pseudomonadati</taxon>
        <taxon>Planctomycetota</taxon>
        <taxon>Planctomycetia</taxon>
        <taxon>Pirellulales</taxon>
        <taxon>Pirellulaceae</taxon>
        <taxon>Rhodopirellula</taxon>
    </lineage>
</organism>
<name>A0ABS8NP67_9BACT</name>
<gene>
    <name evidence="2" type="ORF">LOC71_20075</name>
</gene>
<evidence type="ECO:0000313" key="3">
    <source>
        <dbReference type="Proteomes" id="UP001430306"/>
    </source>
</evidence>
<keyword evidence="1" id="KW-1133">Transmembrane helix</keyword>
<dbReference type="Proteomes" id="UP001430306">
    <property type="component" value="Unassembled WGS sequence"/>
</dbReference>